<name>A0A8B8D833_CRAVI</name>
<evidence type="ECO:0000256" key="3">
    <source>
        <dbReference type="SAM" id="Phobius"/>
    </source>
</evidence>
<dbReference type="OrthoDB" id="265761at2759"/>
<proteinExistence type="inferred from homology"/>
<organism evidence="4 5">
    <name type="scientific">Crassostrea virginica</name>
    <name type="common">Eastern oyster</name>
    <dbReference type="NCBI Taxonomy" id="6565"/>
    <lineage>
        <taxon>Eukaryota</taxon>
        <taxon>Metazoa</taxon>
        <taxon>Spiralia</taxon>
        <taxon>Lophotrochozoa</taxon>
        <taxon>Mollusca</taxon>
        <taxon>Bivalvia</taxon>
        <taxon>Autobranchia</taxon>
        <taxon>Pteriomorphia</taxon>
        <taxon>Ostreida</taxon>
        <taxon>Ostreoidea</taxon>
        <taxon>Ostreidae</taxon>
        <taxon>Crassostrea</taxon>
    </lineage>
</organism>
<dbReference type="SUPFAM" id="SSF54637">
    <property type="entry name" value="Thioesterase/thiol ester dehydrase-isomerase"/>
    <property type="match status" value="1"/>
</dbReference>
<dbReference type="PANTHER" id="PTHR12475:SF4">
    <property type="entry name" value="PROTEIN THEM6"/>
    <property type="match status" value="1"/>
</dbReference>
<accession>A0A8B8D833</accession>
<dbReference type="InterPro" id="IPR051490">
    <property type="entry name" value="THEM6_lcsJ_thioesterase"/>
</dbReference>
<dbReference type="InterPro" id="IPR029069">
    <property type="entry name" value="HotDog_dom_sf"/>
</dbReference>
<dbReference type="PANTHER" id="PTHR12475">
    <property type="match status" value="1"/>
</dbReference>
<dbReference type="Gene3D" id="3.10.129.10">
    <property type="entry name" value="Hotdog Thioesterase"/>
    <property type="match status" value="1"/>
</dbReference>
<dbReference type="GeneID" id="111125098"/>
<evidence type="ECO:0000313" key="5">
    <source>
        <dbReference type="RefSeq" id="XP_022324277.1"/>
    </source>
</evidence>
<keyword evidence="4" id="KW-1185">Reference proteome</keyword>
<keyword evidence="3" id="KW-0472">Membrane</keyword>
<evidence type="ECO:0000256" key="1">
    <source>
        <dbReference type="ARBA" id="ARBA00038228"/>
    </source>
</evidence>
<reference evidence="5" key="1">
    <citation type="submission" date="2025-08" db="UniProtKB">
        <authorList>
            <consortium name="RefSeq"/>
        </authorList>
    </citation>
    <scope>IDENTIFICATION</scope>
    <source>
        <tissue evidence="5">Whole sample</tissue>
    </source>
</reference>
<protein>
    <recommendedName>
        <fullName evidence="2">Protein THEM6</fullName>
    </recommendedName>
</protein>
<comment type="similarity">
    <text evidence="1">Belongs to the THEM6 family.</text>
</comment>
<sequence>MLVYLGIATAAFVLFDVAYFCRFLFSLVLYLLQGLKQLPVLEESVVNGLCWTSDLDLNFHMNNSRYLRECDFARMRLFLEKNIWSGLRKSKASIINGGSTIRYRKSLEFLDFFQIRSKILHWDSKAFYIEHQIIETKTSFVSAIALVKMVVKGASPDVVLNAMGLTIQSPPAPLELQRFIELNQISSEKLRKSS</sequence>
<gene>
    <name evidence="5" type="primary">LOC111125098</name>
</gene>
<dbReference type="CDD" id="cd00586">
    <property type="entry name" value="4HBT"/>
    <property type="match status" value="1"/>
</dbReference>
<keyword evidence="3" id="KW-0812">Transmembrane</keyword>
<dbReference type="RefSeq" id="XP_022324277.1">
    <property type="nucleotide sequence ID" value="XM_022468569.1"/>
</dbReference>
<dbReference type="Pfam" id="PF13279">
    <property type="entry name" value="4HBT_2"/>
    <property type="match status" value="1"/>
</dbReference>
<dbReference type="KEGG" id="cvn:111125098"/>
<evidence type="ECO:0000313" key="4">
    <source>
        <dbReference type="Proteomes" id="UP000694844"/>
    </source>
</evidence>
<dbReference type="Proteomes" id="UP000694844">
    <property type="component" value="Chromosome 3"/>
</dbReference>
<dbReference type="AlphaFoldDB" id="A0A8B8D833"/>
<evidence type="ECO:0000256" key="2">
    <source>
        <dbReference type="ARBA" id="ARBA00041112"/>
    </source>
</evidence>
<keyword evidence="3" id="KW-1133">Transmembrane helix</keyword>
<feature type="transmembrane region" description="Helical" evidence="3">
    <location>
        <begin position="6"/>
        <end position="32"/>
    </location>
</feature>